<dbReference type="eggNOG" id="COG1917">
    <property type="taxonomic scope" value="Bacteria"/>
</dbReference>
<keyword evidence="3" id="KW-1185">Reference proteome</keyword>
<dbReference type="AlphaFoldDB" id="B0C541"/>
<dbReference type="EMBL" id="CP000828">
    <property type="protein sequence ID" value="ABW25153.1"/>
    <property type="molecule type" value="Genomic_DNA"/>
</dbReference>
<gene>
    <name evidence="2" type="ordered locus">AM1_0065</name>
</gene>
<dbReference type="InterPro" id="IPR014710">
    <property type="entry name" value="RmlC-like_jellyroll"/>
</dbReference>
<evidence type="ECO:0000313" key="2">
    <source>
        <dbReference type="EMBL" id="ABW25153.1"/>
    </source>
</evidence>
<dbReference type="SUPFAM" id="SSF51182">
    <property type="entry name" value="RmlC-like cupins"/>
    <property type="match status" value="1"/>
</dbReference>
<dbReference type="KEGG" id="amr:AM1_0065"/>
<dbReference type="Proteomes" id="UP000000268">
    <property type="component" value="Chromosome"/>
</dbReference>
<feature type="domain" description="Cupin type-2" evidence="1">
    <location>
        <begin position="45"/>
        <end position="101"/>
    </location>
</feature>
<name>B0C541_ACAM1</name>
<dbReference type="OrthoDB" id="9798585at2"/>
<accession>B0C541</accession>
<dbReference type="STRING" id="329726.AM1_0065"/>
<dbReference type="InterPro" id="IPR011051">
    <property type="entry name" value="RmlC_Cupin_sf"/>
</dbReference>
<sequence length="105" mass="12084">MNNIFAELPDNLEQEVFETLISNDGVKVERIISKGHKTEAGQWYDQDLNEWVMVLKGAARLVFEGGESVELNEGSYINIPAHQKHRVDWTDPTQETIWLAIHYSE</sequence>
<proteinExistence type="predicted"/>
<protein>
    <submittedName>
        <fullName evidence="2">Cupin family protein</fullName>
    </submittedName>
</protein>
<dbReference type="HOGENOM" id="CLU_147397_0_0_3"/>
<organism evidence="2 3">
    <name type="scientific">Acaryochloris marina (strain MBIC 11017)</name>
    <dbReference type="NCBI Taxonomy" id="329726"/>
    <lineage>
        <taxon>Bacteria</taxon>
        <taxon>Bacillati</taxon>
        <taxon>Cyanobacteriota</taxon>
        <taxon>Cyanophyceae</taxon>
        <taxon>Acaryochloridales</taxon>
        <taxon>Acaryochloridaceae</taxon>
        <taxon>Acaryochloris</taxon>
    </lineage>
</organism>
<evidence type="ECO:0000313" key="3">
    <source>
        <dbReference type="Proteomes" id="UP000000268"/>
    </source>
</evidence>
<dbReference type="Pfam" id="PF07883">
    <property type="entry name" value="Cupin_2"/>
    <property type="match status" value="1"/>
</dbReference>
<evidence type="ECO:0000259" key="1">
    <source>
        <dbReference type="Pfam" id="PF07883"/>
    </source>
</evidence>
<dbReference type="InterPro" id="IPR013096">
    <property type="entry name" value="Cupin_2"/>
</dbReference>
<dbReference type="RefSeq" id="WP_012160774.1">
    <property type="nucleotide sequence ID" value="NC_009925.1"/>
</dbReference>
<reference evidence="2 3" key="1">
    <citation type="journal article" date="2008" name="Proc. Natl. Acad. Sci. U.S.A.">
        <title>Niche adaptation and genome expansion in the chlorophyll d-producing cyanobacterium Acaryochloris marina.</title>
        <authorList>
            <person name="Swingley W.D."/>
            <person name="Chen M."/>
            <person name="Cheung P.C."/>
            <person name="Conrad A.L."/>
            <person name="Dejesa L.C."/>
            <person name="Hao J."/>
            <person name="Honchak B.M."/>
            <person name="Karbach L.E."/>
            <person name="Kurdoglu A."/>
            <person name="Lahiri S."/>
            <person name="Mastrian S.D."/>
            <person name="Miyashita H."/>
            <person name="Page L."/>
            <person name="Ramakrishna P."/>
            <person name="Satoh S."/>
            <person name="Sattley W.M."/>
            <person name="Shimada Y."/>
            <person name="Taylor H.L."/>
            <person name="Tomo T."/>
            <person name="Tsuchiya T."/>
            <person name="Wang Z.T."/>
            <person name="Raymond J."/>
            <person name="Mimuro M."/>
            <person name="Blankenship R.E."/>
            <person name="Touchman J.W."/>
        </authorList>
    </citation>
    <scope>NUCLEOTIDE SEQUENCE [LARGE SCALE GENOMIC DNA]</scope>
    <source>
        <strain evidence="3">MBIC 11017</strain>
    </source>
</reference>
<dbReference type="CDD" id="cd06981">
    <property type="entry name" value="cupin_reut_a1446"/>
    <property type="match status" value="1"/>
</dbReference>
<dbReference type="Gene3D" id="2.60.120.10">
    <property type="entry name" value="Jelly Rolls"/>
    <property type="match status" value="1"/>
</dbReference>